<name>A0A0G4HDV3_9ALVE</name>
<dbReference type="VEuPathDB" id="CryptoDB:Cvel_6481"/>
<sequence length="116" mass="13209">MEIVTADLVHCLKSKGFSAVCDWSRENESLVTATRDIQTNCFLLDESRFYFQLTLRGGALSVKRVDVEDHLMNFFCRGGCAHIEAARHSSKAEKAVKIWRERLARGEIGIPLPKRR</sequence>
<dbReference type="EMBL" id="CDMZ01002407">
    <property type="protein sequence ID" value="CEM42218.1"/>
    <property type="molecule type" value="Genomic_DNA"/>
</dbReference>
<reference evidence="1" key="1">
    <citation type="submission" date="2014-11" db="EMBL/GenBank/DDBJ databases">
        <authorList>
            <person name="Otto D Thomas"/>
            <person name="Naeem Raeece"/>
        </authorList>
    </citation>
    <scope>NUCLEOTIDE SEQUENCE</scope>
</reference>
<organism evidence="1">
    <name type="scientific">Chromera velia CCMP2878</name>
    <dbReference type="NCBI Taxonomy" id="1169474"/>
    <lineage>
        <taxon>Eukaryota</taxon>
        <taxon>Sar</taxon>
        <taxon>Alveolata</taxon>
        <taxon>Colpodellida</taxon>
        <taxon>Chromeraceae</taxon>
        <taxon>Chromera</taxon>
    </lineage>
</organism>
<gene>
    <name evidence="1" type="ORF">Cvel_6481</name>
</gene>
<evidence type="ECO:0000313" key="1">
    <source>
        <dbReference type="EMBL" id="CEM42218.1"/>
    </source>
</evidence>
<accession>A0A0G4HDV3</accession>
<proteinExistence type="predicted"/>
<protein>
    <submittedName>
        <fullName evidence="1">Uncharacterized protein</fullName>
    </submittedName>
</protein>
<dbReference type="AlphaFoldDB" id="A0A0G4HDV3"/>